<dbReference type="InterPro" id="IPR051405">
    <property type="entry name" value="phD/YefM_antitoxin"/>
</dbReference>
<proteinExistence type="inferred from homology"/>
<comment type="caution">
    <text evidence="3">The sequence shown here is derived from an EMBL/GenBank/DDBJ whole genome shotgun (WGS) entry which is preliminary data.</text>
</comment>
<dbReference type="InterPro" id="IPR006442">
    <property type="entry name" value="Antitoxin_Phd/YefM"/>
</dbReference>
<dbReference type="PANTHER" id="PTHR33713">
    <property type="entry name" value="ANTITOXIN YAFN-RELATED"/>
    <property type="match status" value="1"/>
</dbReference>
<comment type="similarity">
    <text evidence="1 2">Belongs to the phD/YefM antitoxin family.</text>
</comment>
<evidence type="ECO:0000256" key="2">
    <source>
        <dbReference type="RuleBase" id="RU362080"/>
    </source>
</evidence>
<dbReference type="SUPFAM" id="SSF143120">
    <property type="entry name" value="YefM-like"/>
    <property type="match status" value="1"/>
</dbReference>
<dbReference type="NCBIfam" id="TIGR01552">
    <property type="entry name" value="phd_fam"/>
    <property type="match status" value="1"/>
</dbReference>
<dbReference type="InterPro" id="IPR036165">
    <property type="entry name" value="YefM-like_sf"/>
</dbReference>
<organism evidence="3 4">
    <name type="scientific">Candidatus Woesebacteria bacterium GW2011_GWC2_45_9</name>
    <dbReference type="NCBI Taxonomy" id="1618589"/>
    <lineage>
        <taxon>Bacteria</taxon>
        <taxon>Candidatus Woeseibacteriota</taxon>
    </lineage>
</organism>
<dbReference type="Gene3D" id="1.10.1220.170">
    <property type="match status" value="1"/>
</dbReference>
<evidence type="ECO:0000313" key="3">
    <source>
        <dbReference type="EMBL" id="KKU16118.1"/>
    </source>
</evidence>
<protein>
    <recommendedName>
        <fullName evidence="2">Antitoxin</fullName>
    </recommendedName>
</protein>
<sequence length="89" mass="9711">MVNIISISDAREKLPTLIDKVSEGLERFLITVNNKPKAVMLSLEELESLEETLEIMAIPGATKSIKKGLKEAKTGRGIAFSRTGLKKNG</sequence>
<dbReference type="STRING" id="1618589.UX25_C0043G0002"/>
<evidence type="ECO:0000256" key="1">
    <source>
        <dbReference type="ARBA" id="ARBA00009981"/>
    </source>
</evidence>
<dbReference type="EMBL" id="LCLM01000043">
    <property type="protein sequence ID" value="KKU16118.1"/>
    <property type="molecule type" value="Genomic_DNA"/>
</dbReference>
<dbReference type="PANTHER" id="PTHR33713:SF6">
    <property type="entry name" value="ANTITOXIN YEFM"/>
    <property type="match status" value="1"/>
</dbReference>
<evidence type="ECO:0000313" key="4">
    <source>
        <dbReference type="Proteomes" id="UP000034922"/>
    </source>
</evidence>
<dbReference type="Pfam" id="PF02604">
    <property type="entry name" value="PhdYeFM_antitox"/>
    <property type="match status" value="1"/>
</dbReference>
<gene>
    <name evidence="3" type="ORF">UX25_C0043G0002</name>
</gene>
<dbReference type="AlphaFoldDB" id="A0A0G1QEF7"/>
<accession>A0A0G1QEF7</accession>
<reference evidence="3 4" key="1">
    <citation type="journal article" date="2015" name="Nature">
        <title>rRNA introns, odd ribosomes, and small enigmatic genomes across a large radiation of phyla.</title>
        <authorList>
            <person name="Brown C.T."/>
            <person name="Hug L.A."/>
            <person name="Thomas B.C."/>
            <person name="Sharon I."/>
            <person name="Castelle C.J."/>
            <person name="Singh A."/>
            <person name="Wilkins M.J."/>
            <person name="Williams K.H."/>
            <person name="Banfield J.F."/>
        </authorList>
    </citation>
    <scope>NUCLEOTIDE SEQUENCE [LARGE SCALE GENOMIC DNA]</scope>
</reference>
<dbReference type="Proteomes" id="UP000034922">
    <property type="component" value="Unassembled WGS sequence"/>
</dbReference>
<name>A0A0G1QEF7_9BACT</name>
<dbReference type="Gene3D" id="3.40.1620.10">
    <property type="entry name" value="YefM-like domain"/>
    <property type="match status" value="1"/>
</dbReference>
<comment type="function">
    <text evidence="2">Antitoxin component of a type II toxin-antitoxin (TA) system.</text>
</comment>